<evidence type="ECO:0000313" key="2">
    <source>
        <dbReference type="EMBL" id="VUC30824.1"/>
    </source>
</evidence>
<keyword evidence="1" id="KW-1133">Transmembrane helix</keyword>
<proteinExistence type="predicted"/>
<evidence type="ECO:0008006" key="4">
    <source>
        <dbReference type="Google" id="ProtNLM"/>
    </source>
</evidence>
<feature type="transmembrane region" description="Helical" evidence="1">
    <location>
        <begin position="71"/>
        <end position="91"/>
    </location>
</feature>
<dbReference type="Gene3D" id="1.20.120.1630">
    <property type="match status" value="1"/>
</dbReference>
<name>A0ABY6ULD6_BIOOC</name>
<accession>A0ABY6ULD6</accession>
<dbReference type="InterPro" id="IPR010721">
    <property type="entry name" value="UstE-like"/>
</dbReference>
<sequence length="258" mass="29065">MAPALHDNVSRVKRINRLGITTFVGLRSADVVLQYGLLHWGWGAKLIESFGGHPLPRNQVVSTLTEQLLPYHSIVLLMAVGSSLKQIITMLAVSEQDTPPSSALVIALFNTVFNFINTVFSLWEYTSKAPAHTDPIIPGWSQSSLTVALYMAGILTELVSELQRTYFKKQLANSGKPYANGLFSLARHINYGGYTIWRAMYALYCGGWPWGLTVFSFFFYDFATRGVPVLDIYLTERYGEQWKDIKLRVPYRLIPGVY</sequence>
<dbReference type="PANTHER" id="PTHR32251">
    <property type="entry name" value="3-OXO-5-ALPHA-STEROID 4-DEHYDROGENASE"/>
    <property type="match status" value="1"/>
</dbReference>
<protein>
    <recommendedName>
        <fullName evidence="4">Steroid 5-alpha reductase C-terminal domain-containing protein</fullName>
    </recommendedName>
</protein>
<feature type="transmembrane region" description="Helical" evidence="1">
    <location>
        <begin position="143"/>
        <end position="160"/>
    </location>
</feature>
<keyword evidence="1" id="KW-0472">Membrane</keyword>
<dbReference type="Pfam" id="PF06966">
    <property type="entry name" value="DUF1295"/>
    <property type="match status" value="1"/>
</dbReference>
<feature type="transmembrane region" description="Helical" evidence="1">
    <location>
        <begin position="201"/>
        <end position="220"/>
    </location>
</feature>
<dbReference type="Proteomes" id="UP000766486">
    <property type="component" value="Unassembled WGS sequence"/>
</dbReference>
<organism evidence="2 3">
    <name type="scientific">Bionectria ochroleuca</name>
    <name type="common">Gliocladium roseum</name>
    <dbReference type="NCBI Taxonomy" id="29856"/>
    <lineage>
        <taxon>Eukaryota</taxon>
        <taxon>Fungi</taxon>
        <taxon>Dikarya</taxon>
        <taxon>Ascomycota</taxon>
        <taxon>Pezizomycotina</taxon>
        <taxon>Sordariomycetes</taxon>
        <taxon>Hypocreomycetidae</taxon>
        <taxon>Hypocreales</taxon>
        <taxon>Bionectriaceae</taxon>
        <taxon>Clonostachys</taxon>
    </lineage>
</organism>
<dbReference type="EMBL" id="CABFNS010000824">
    <property type="protein sequence ID" value="VUC30824.1"/>
    <property type="molecule type" value="Genomic_DNA"/>
</dbReference>
<evidence type="ECO:0000313" key="3">
    <source>
        <dbReference type="Proteomes" id="UP000766486"/>
    </source>
</evidence>
<feature type="transmembrane region" description="Helical" evidence="1">
    <location>
        <begin position="103"/>
        <end position="123"/>
    </location>
</feature>
<reference evidence="2 3" key="1">
    <citation type="submission" date="2019-06" db="EMBL/GenBank/DDBJ databases">
        <authorList>
            <person name="Broberg M."/>
        </authorList>
    </citation>
    <scope>NUCLEOTIDE SEQUENCE [LARGE SCALE GENOMIC DNA]</scope>
</reference>
<gene>
    <name evidence="2" type="ORF">CLO192961_LOCUS294627</name>
</gene>
<keyword evidence="1" id="KW-0812">Transmembrane</keyword>
<dbReference type="PANTHER" id="PTHR32251:SF17">
    <property type="entry name" value="STEROID 5-ALPHA REDUCTASE C-TERMINAL DOMAIN-CONTAINING PROTEIN"/>
    <property type="match status" value="1"/>
</dbReference>
<evidence type="ECO:0000256" key="1">
    <source>
        <dbReference type="SAM" id="Phobius"/>
    </source>
</evidence>
<keyword evidence="3" id="KW-1185">Reference proteome</keyword>
<comment type="caution">
    <text evidence="2">The sequence shown here is derived from an EMBL/GenBank/DDBJ whole genome shotgun (WGS) entry which is preliminary data.</text>
</comment>